<keyword evidence="1 7" id="KW-1003">Cell membrane</keyword>
<dbReference type="HAMAP" id="MF_02065">
    <property type="entry name" value="MltG"/>
    <property type="match status" value="1"/>
</dbReference>
<dbReference type="PANTHER" id="PTHR30518">
    <property type="entry name" value="ENDOLYTIC MUREIN TRANSGLYCOSYLASE"/>
    <property type="match status" value="1"/>
</dbReference>
<comment type="subcellular location">
    <subcellularLocation>
        <location evidence="7">Cell inner membrane</location>
        <topology evidence="7">Single-pass membrane protein</topology>
    </subcellularLocation>
</comment>
<dbReference type="HOGENOM" id="CLU_025574_0_2_6"/>
<evidence type="ECO:0000256" key="5">
    <source>
        <dbReference type="ARBA" id="ARBA00023239"/>
    </source>
</evidence>
<dbReference type="KEGG" id="wbr:yceG"/>
<dbReference type="NCBIfam" id="TIGR00247">
    <property type="entry name" value="endolytic transglycosylase MltG"/>
    <property type="match status" value="1"/>
</dbReference>
<comment type="function">
    <text evidence="7">Functions as a peptidoglycan terminase that cleaves nascent peptidoglycan strands endolytically to terminate their elongation.</text>
</comment>
<dbReference type="GO" id="GO:0009252">
    <property type="term" value="P:peptidoglycan biosynthetic process"/>
    <property type="evidence" value="ECO:0007669"/>
    <property type="project" value="UniProtKB-UniRule"/>
</dbReference>
<evidence type="ECO:0000256" key="6">
    <source>
        <dbReference type="ARBA" id="ARBA00023316"/>
    </source>
</evidence>
<dbReference type="GO" id="GO:0005886">
    <property type="term" value="C:plasma membrane"/>
    <property type="evidence" value="ECO:0007669"/>
    <property type="project" value="UniProtKB-SubCell"/>
</dbReference>
<keyword evidence="6 7" id="KW-0961">Cell wall biogenesis/degradation</keyword>
<reference evidence="8 9" key="1">
    <citation type="journal article" date="2002" name="Nat. Genet.">
        <title>Genome sequence of the endocellular obligate symbiont of tsetse flies, Wigglesworthia glossinidia.</title>
        <authorList>
            <person name="Akman L."/>
            <person name="Yamashita A."/>
            <person name="Watanabe H."/>
            <person name="Oshima K."/>
            <person name="Shiba T."/>
            <person name="Hattori M."/>
            <person name="Aksoy S."/>
        </authorList>
    </citation>
    <scope>NUCLEOTIDE SEQUENCE [LARGE SCALE GENOMIC DNA]</scope>
</reference>
<dbReference type="eggNOG" id="COG1559">
    <property type="taxonomic scope" value="Bacteria"/>
</dbReference>
<keyword evidence="7" id="KW-0997">Cell inner membrane</keyword>
<feature type="site" description="Important for catalytic activity" evidence="7">
    <location>
        <position position="227"/>
    </location>
</feature>
<keyword evidence="4 7" id="KW-0472">Membrane</keyword>
<evidence type="ECO:0000256" key="3">
    <source>
        <dbReference type="ARBA" id="ARBA00022989"/>
    </source>
</evidence>
<evidence type="ECO:0000256" key="2">
    <source>
        <dbReference type="ARBA" id="ARBA00022692"/>
    </source>
</evidence>
<gene>
    <name evidence="8" type="primary">yceG</name>
    <name evidence="7" type="synonym">mltG</name>
</gene>
<dbReference type="PANTHER" id="PTHR30518:SF2">
    <property type="entry name" value="ENDOLYTIC MUREIN TRANSGLYCOSYLASE"/>
    <property type="match status" value="1"/>
</dbReference>
<dbReference type="Gene3D" id="3.30.160.60">
    <property type="entry name" value="Classic Zinc Finger"/>
    <property type="match status" value="2"/>
</dbReference>
<organism evidence="8 9">
    <name type="scientific">Wigglesworthia glossinidia brevipalpis</name>
    <dbReference type="NCBI Taxonomy" id="36870"/>
    <lineage>
        <taxon>Bacteria</taxon>
        <taxon>Pseudomonadati</taxon>
        <taxon>Pseudomonadota</taxon>
        <taxon>Gammaproteobacteria</taxon>
        <taxon>Enterobacterales</taxon>
        <taxon>Erwiniaceae</taxon>
        <taxon>Wigglesworthia</taxon>
    </lineage>
</organism>
<keyword evidence="3 7" id="KW-1133">Transmembrane helix</keyword>
<dbReference type="AlphaFoldDB" id="Q8D3A8"/>
<comment type="similarity">
    <text evidence="7">Belongs to the transglycosylase MltG family.</text>
</comment>
<dbReference type="Pfam" id="PF02618">
    <property type="entry name" value="YceG"/>
    <property type="match status" value="1"/>
</dbReference>
<evidence type="ECO:0000313" key="9">
    <source>
        <dbReference type="Proteomes" id="UP000000562"/>
    </source>
</evidence>
<evidence type="ECO:0000256" key="4">
    <source>
        <dbReference type="ARBA" id="ARBA00023136"/>
    </source>
</evidence>
<dbReference type="EC" id="4.2.2.29" evidence="7"/>
<dbReference type="Proteomes" id="UP000000562">
    <property type="component" value="Chromosome"/>
</dbReference>
<protein>
    <recommendedName>
        <fullName evidence="7">Endolytic murein transglycosylase</fullName>
        <ecNumber evidence="7">4.2.2.29</ecNumber>
    </recommendedName>
    <alternativeName>
        <fullName evidence="7">Peptidoglycan lytic transglycosylase</fullName>
    </alternativeName>
    <alternativeName>
        <fullName evidence="7">Peptidoglycan polymerization terminase</fullName>
    </alternativeName>
</protein>
<name>Q8D3A8_WIGBR</name>
<accession>Q8D3A8</accession>
<dbReference type="GO" id="GO:0071555">
    <property type="term" value="P:cell wall organization"/>
    <property type="evidence" value="ECO:0007669"/>
    <property type="project" value="UniProtKB-KW"/>
</dbReference>
<feature type="transmembrane region" description="Helical" evidence="7">
    <location>
        <begin position="21"/>
        <end position="38"/>
    </location>
</feature>
<evidence type="ECO:0000313" key="8">
    <source>
        <dbReference type="EMBL" id="BAC24239.1"/>
    </source>
</evidence>
<dbReference type="STRING" id="36870.gene:10368571"/>
<sequence>MSYYLYCIRSKYKMKKKINKILYLLILIPIFFFRLFIFERESLHINNNALITIKKGSTILDLKNLMEEKTFNNHLYLLPWLIKLYPKYKYIKAGTYFLKTEYNIKDALNIFVLGKEKQFSITFFEGSTLQDCLIILKNSPYIEQDLINVNIYNLSEKLGYKYKFPLEGSLYPDTYLYVKNTKASEILKRAKRNMDVILEKIWDNREYDLPYKNSQSLLIMASIIEKETSIKKERAIVASVFVNRLKNKMKLQSDPTVMYGLRNKKTINHNDLTIPTKYNTYIINGLPPTPISMPGFESIYAAAHPKKSNYFYFVSNGYGSHIFSENFNNHKKAIKQYINKKVQFNDKK</sequence>
<dbReference type="OrthoDB" id="9814591at2"/>
<dbReference type="InterPro" id="IPR003770">
    <property type="entry name" value="MLTG-like"/>
</dbReference>
<evidence type="ECO:0000256" key="1">
    <source>
        <dbReference type="ARBA" id="ARBA00022475"/>
    </source>
</evidence>
<comment type="catalytic activity">
    <reaction evidence="7">
        <text>a peptidoglycan chain = a peptidoglycan chain with N-acetyl-1,6-anhydromuramyl-[peptide] at the reducing end + a peptidoglycan chain with N-acetylglucosamine at the non-reducing end.</text>
        <dbReference type="EC" id="4.2.2.29"/>
    </reaction>
</comment>
<proteinExistence type="inferred from homology"/>
<dbReference type="EMBL" id="BA000021">
    <property type="protein sequence ID" value="BAC24239.1"/>
    <property type="molecule type" value="Genomic_DNA"/>
</dbReference>
<keyword evidence="5 7" id="KW-0456">Lyase</keyword>
<dbReference type="GO" id="GO:0008932">
    <property type="term" value="F:lytic endotransglycosylase activity"/>
    <property type="evidence" value="ECO:0007669"/>
    <property type="project" value="UniProtKB-UniRule"/>
</dbReference>
<keyword evidence="2 7" id="KW-0812">Transmembrane</keyword>
<keyword evidence="9" id="KW-1185">Reference proteome</keyword>
<dbReference type="CDD" id="cd08010">
    <property type="entry name" value="MltG_like"/>
    <property type="match status" value="1"/>
</dbReference>
<evidence type="ECO:0000256" key="7">
    <source>
        <dbReference type="HAMAP-Rule" id="MF_02065"/>
    </source>
</evidence>